<gene>
    <name evidence="9" type="ORF">GCM10011385_26880</name>
</gene>
<feature type="transmembrane region" description="Helical" evidence="8">
    <location>
        <begin position="48"/>
        <end position="69"/>
    </location>
</feature>
<dbReference type="GO" id="GO:0005886">
    <property type="term" value="C:plasma membrane"/>
    <property type="evidence" value="ECO:0007669"/>
    <property type="project" value="UniProtKB-SubCell"/>
</dbReference>
<feature type="transmembrane region" description="Helical" evidence="8">
    <location>
        <begin position="81"/>
        <end position="101"/>
    </location>
</feature>
<keyword evidence="4" id="KW-1003">Cell membrane</keyword>
<dbReference type="SUPFAM" id="SSF81345">
    <property type="entry name" value="ABC transporter involved in vitamin B12 uptake, BtuC"/>
    <property type="match status" value="1"/>
</dbReference>
<proteinExistence type="inferred from homology"/>
<keyword evidence="3" id="KW-0813">Transport</keyword>
<feature type="transmembrane region" description="Helical" evidence="8">
    <location>
        <begin position="12"/>
        <end position="33"/>
    </location>
</feature>
<keyword evidence="6 8" id="KW-1133">Transmembrane helix</keyword>
<feature type="transmembrane region" description="Helical" evidence="8">
    <location>
        <begin position="269"/>
        <end position="290"/>
    </location>
</feature>
<protein>
    <submittedName>
        <fullName evidence="9">Enterobactin ABC transporter permease</fullName>
    </submittedName>
</protein>
<reference evidence="9" key="1">
    <citation type="journal article" date="2014" name="Int. J. Syst. Evol. Microbiol.">
        <title>Complete genome sequence of Corynebacterium casei LMG S-19264T (=DSM 44701T), isolated from a smear-ripened cheese.</title>
        <authorList>
            <consortium name="US DOE Joint Genome Institute (JGI-PGF)"/>
            <person name="Walter F."/>
            <person name="Albersmeier A."/>
            <person name="Kalinowski J."/>
            <person name="Ruckert C."/>
        </authorList>
    </citation>
    <scope>NUCLEOTIDE SEQUENCE</scope>
    <source>
        <strain evidence="9">CGMCC 1.15320</strain>
    </source>
</reference>
<evidence type="ECO:0000256" key="7">
    <source>
        <dbReference type="ARBA" id="ARBA00023136"/>
    </source>
</evidence>
<dbReference type="InterPro" id="IPR000522">
    <property type="entry name" value="ABC_transptr_permease_BtuC"/>
</dbReference>
<evidence type="ECO:0000256" key="2">
    <source>
        <dbReference type="ARBA" id="ARBA00007935"/>
    </source>
</evidence>
<dbReference type="Proteomes" id="UP000636264">
    <property type="component" value="Unassembled WGS sequence"/>
</dbReference>
<evidence type="ECO:0000313" key="9">
    <source>
        <dbReference type="EMBL" id="GGA71676.1"/>
    </source>
</evidence>
<comment type="caution">
    <text evidence="9">The sequence shown here is derived from an EMBL/GenBank/DDBJ whole genome shotgun (WGS) entry which is preliminary data.</text>
</comment>
<comment type="similarity">
    <text evidence="2">Belongs to the binding-protein-dependent transport system permease family. FecCD subfamily.</text>
</comment>
<reference evidence="9" key="2">
    <citation type="submission" date="2020-09" db="EMBL/GenBank/DDBJ databases">
        <authorList>
            <person name="Sun Q."/>
            <person name="Zhou Y."/>
        </authorList>
    </citation>
    <scope>NUCLEOTIDE SEQUENCE</scope>
    <source>
        <strain evidence="9">CGMCC 1.15320</strain>
    </source>
</reference>
<dbReference type="PANTHER" id="PTHR30472">
    <property type="entry name" value="FERRIC ENTEROBACTIN TRANSPORT SYSTEM PERMEASE PROTEIN"/>
    <property type="match status" value="1"/>
</dbReference>
<dbReference type="GO" id="GO:0033214">
    <property type="term" value="P:siderophore-iron import into cell"/>
    <property type="evidence" value="ECO:0007669"/>
    <property type="project" value="TreeGrafter"/>
</dbReference>
<dbReference type="PANTHER" id="PTHR30472:SF19">
    <property type="entry name" value="PETROBACTIN IMPORT SYSTEM PERMEASE PROTEIN YCLO"/>
    <property type="match status" value="1"/>
</dbReference>
<organism evidence="9 10">
    <name type="scientific">Nitratireductor aestuarii</name>
    <dbReference type="NCBI Taxonomy" id="1735103"/>
    <lineage>
        <taxon>Bacteria</taxon>
        <taxon>Pseudomonadati</taxon>
        <taxon>Pseudomonadota</taxon>
        <taxon>Alphaproteobacteria</taxon>
        <taxon>Hyphomicrobiales</taxon>
        <taxon>Phyllobacteriaceae</taxon>
        <taxon>Nitratireductor</taxon>
    </lineage>
</organism>
<evidence type="ECO:0000256" key="6">
    <source>
        <dbReference type="ARBA" id="ARBA00022989"/>
    </source>
</evidence>
<evidence type="ECO:0000313" key="10">
    <source>
        <dbReference type="Proteomes" id="UP000636264"/>
    </source>
</evidence>
<dbReference type="Gene3D" id="1.10.3470.10">
    <property type="entry name" value="ABC transporter involved in vitamin B12 uptake, BtuC"/>
    <property type="match status" value="1"/>
</dbReference>
<dbReference type="InterPro" id="IPR037294">
    <property type="entry name" value="ABC_BtuC-like"/>
</dbReference>
<feature type="transmembrane region" description="Helical" evidence="8">
    <location>
        <begin position="107"/>
        <end position="125"/>
    </location>
</feature>
<name>A0A916RVU3_9HYPH</name>
<evidence type="ECO:0000256" key="4">
    <source>
        <dbReference type="ARBA" id="ARBA00022475"/>
    </source>
</evidence>
<accession>A0A916RVU3</accession>
<evidence type="ECO:0000256" key="8">
    <source>
        <dbReference type="SAM" id="Phobius"/>
    </source>
</evidence>
<keyword evidence="5 8" id="KW-0812">Transmembrane</keyword>
<dbReference type="AlphaFoldDB" id="A0A916RVU3"/>
<sequence length="322" mass="34725">MLPEVRRKRVRAIVALLSVLTVIAMVAFMTLGAKGSWSFILSFRGAKLAALVLVAFSIAVSTVLFQTIMENRIVTPSIMGFDALYVLLQTVLVFAIGAGRLSAMDPFLLFLIEAGMLMLFSNLLYRWILAGAARSPHLLMLVGIVFGILFRSLSSFLQRILDPSEFLILQDRMFASFNAVDTSLLGIAGVVVAIVTVIILRMLPVFDVVALGRNHATALGVDHNRTIMFTLALISVLIAVSTALVGPVTFFGLLVANLAYLILPTSRHAVVLPVATLIAVVTLVGGQVILERVFAFDTALSIIIEFVGGLVFILLVVRGAAR</sequence>
<comment type="subcellular location">
    <subcellularLocation>
        <location evidence="1">Cell membrane</location>
        <topology evidence="1">Multi-pass membrane protein</topology>
    </subcellularLocation>
</comment>
<evidence type="ECO:0000256" key="3">
    <source>
        <dbReference type="ARBA" id="ARBA00022448"/>
    </source>
</evidence>
<feature type="transmembrane region" description="Helical" evidence="8">
    <location>
        <begin position="184"/>
        <end position="210"/>
    </location>
</feature>
<feature type="transmembrane region" description="Helical" evidence="8">
    <location>
        <begin position="137"/>
        <end position="157"/>
    </location>
</feature>
<keyword evidence="10" id="KW-1185">Reference proteome</keyword>
<dbReference type="Pfam" id="PF01032">
    <property type="entry name" value="FecCD"/>
    <property type="match status" value="1"/>
</dbReference>
<feature type="transmembrane region" description="Helical" evidence="8">
    <location>
        <begin position="302"/>
        <end position="321"/>
    </location>
</feature>
<feature type="transmembrane region" description="Helical" evidence="8">
    <location>
        <begin position="231"/>
        <end position="263"/>
    </location>
</feature>
<evidence type="ECO:0000256" key="1">
    <source>
        <dbReference type="ARBA" id="ARBA00004651"/>
    </source>
</evidence>
<keyword evidence="7 8" id="KW-0472">Membrane</keyword>
<dbReference type="GO" id="GO:0022857">
    <property type="term" value="F:transmembrane transporter activity"/>
    <property type="evidence" value="ECO:0007669"/>
    <property type="project" value="InterPro"/>
</dbReference>
<evidence type="ECO:0000256" key="5">
    <source>
        <dbReference type="ARBA" id="ARBA00022692"/>
    </source>
</evidence>
<dbReference type="EMBL" id="BMIF01000008">
    <property type="protein sequence ID" value="GGA71676.1"/>
    <property type="molecule type" value="Genomic_DNA"/>
</dbReference>